<reference evidence="1 4" key="1">
    <citation type="submission" date="2016-04" db="EMBL/GenBank/DDBJ databases">
        <title>Genome analyses suggest a sexual origin of heterokaryosis in a supposedly ancient asexual fungus.</title>
        <authorList>
            <person name="Ropars J."/>
            <person name="Sedzielewska K."/>
            <person name="Noel J."/>
            <person name="Charron P."/>
            <person name="Farinelli L."/>
            <person name="Marton T."/>
            <person name="Kruger M."/>
            <person name="Pelin A."/>
            <person name="Brachmann A."/>
            <person name="Corradi N."/>
        </authorList>
    </citation>
    <scope>NUCLEOTIDE SEQUENCE [LARGE SCALE GENOMIC DNA]</scope>
    <source>
        <strain evidence="1 4">A5</strain>
    </source>
</reference>
<dbReference type="Proteomes" id="UP000232722">
    <property type="component" value="Unassembled WGS sequence"/>
</dbReference>
<organism evidence="1 4">
    <name type="scientific">Rhizophagus irregularis</name>
    <dbReference type="NCBI Taxonomy" id="588596"/>
    <lineage>
        <taxon>Eukaryota</taxon>
        <taxon>Fungi</taxon>
        <taxon>Fungi incertae sedis</taxon>
        <taxon>Mucoromycota</taxon>
        <taxon>Glomeromycotina</taxon>
        <taxon>Glomeromycetes</taxon>
        <taxon>Glomerales</taxon>
        <taxon>Glomeraceae</taxon>
        <taxon>Rhizophagus</taxon>
    </lineage>
</organism>
<dbReference type="VEuPathDB" id="FungiDB:FUN_025463"/>
<dbReference type="EMBL" id="LLXH01000193">
    <property type="protein sequence ID" value="PKC70943.1"/>
    <property type="molecule type" value="Genomic_DNA"/>
</dbReference>
<gene>
    <name evidence="2" type="ORF">RhiirA1_454119</name>
    <name evidence="1" type="ORF">RhiirA5_408884</name>
</gene>
<dbReference type="EMBL" id="LLXJ01000113">
    <property type="protein sequence ID" value="PKC14895.1"/>
    <property type="molecule type" value="Genomic_DNA"/>
</dbReference>
<protein>
    <submittedName>
        <fullName evidence="1">Uncharacterized protein</fullName>
    </submittedName>
</protein>
<dbReference type="OrthoDB" id="2354218at2759"/>
<sequence>MTNNHPSTMNPHDVMSRESRDPFNVAQLSILSYLKFYHFSPNDNNFYLVTCTIIPQDSSFDDQVENILNGFRGLEFDFESLSIYQKLNLEQTLKQKLKKLFCQHYDRNATFHDNIGNHLITTQPVPMANIQNYNNDSITQHGLGDTYYNTTNTTAAHPQQQIDFNNFSYNFTNRSI</sequence>
<comment type="caution">
    <text evidence="1">The sequence shown here is derived from an EMBL/GenBank/DDBJ whole genome shotgun (WGS) entry which is preliminary data.</text>
</comment>
<evidence type="ECO:0000313" key="2">
    <source>
        <dbReference type="EMBL" id="PKC70943.1"/>
    </source>
</evidence>
<proteinExistence type="predicted"/>
<dbReference type="Proteomes" id="UP000232688">
    <property type="component" value="Unassembled WGS sequence"/>
</dbReference>
<dbReference type="VEuPathDB" id="FungiDB:RhiirFUN_024856"/>
<reference evidence="1 4" key="2">
    <citation type="submission" date="2017-09" db="EMBL/GenBank/DDBJ databases">
        <title>Extensive intraspecific genome diversity in a model arbuscular mycorrhizal fungus.</title>
        <authorList>
            <person name="Chen E.C."/>
            <person name="Morin E."/>
            <person name="Beaudet D."/>
            <person name="Noel J."/>
            <person name="Ndikumana S."/>
            <person name="Charron P."/>
            <person name="St-Onge C."/>
            <person name="Giorgi J."/>
            <person name="Grigoriev I.V."/>
            <person name="Roux C."/>
            <person name="Martin F.M."/>
            <person name="Corradi N."/>
        </authorList>
    </citation>
    <scope>NUCLEOTIDE SEQUENCE [LARGE SCALE GENOMIC DNA]</scope>
    <source>
        <strain evidence="1 4">A5</strain>
    </source>
</reference>
<dbReference type="VEuPathDB" id="FungiDB:RhiirA1_454119"/>
<evidence type="ECO:0000313" key="4">
    <source>
        <dbReference type="Proteomes" id="UP000232722"/>
    </source>
</evidence>
<evidence type="ECO:0000313" key="3">
    <source>
        <dbReference type="Proteomes" id="UP000232688"/>
    </source>
</evidence>
<reference evidence="2 3" key="3">
    <citation type="submission" date="2017-10" db="EMBL/GenBank/DDBJ databases">
        <title>Extensive intraspecific genome diversity in a model arbuscular mycorrhizal fungus.</title>
        <authorList>
            <person name="Chen E.C.H."/>
            <person name="Morin E."/>
            <person name="Baudet D."/>
            <person name="Noel J."/>
            <person name="Ndikumana S."/>
            <person name="Charron P."/>
            <person name="St-Onge C."/>
            <person name="Giorgi J."/>
            <person name="Grigoriev I.V."/>
            <person name="Roux C."/>
            <person name="Martin F.M."/>
            <person name="Corradi N."/>
        </authorList>
    </citation>
    <scope>NUCLEOTIDE SEQUENCE [LARGE SCALE GENOMIC DNA]</scope>
    <source>
        <strain evidence="2 3">A1</strain>
    </source>
</reference>
<reference evidence="2 3" key="4">
    <citation type="submission" date="2017-10" db="EMBL/GenBank/DDBJ databases">
        <title>Genome analyses suggest a sexual origin of heterokaryosis in a supposedly ancient asexual fungus.</title>
        <authorList>
            <person name="Corradi N."/>
            <person name="Sedzielewska K."/>
            <person name="Noel J."/>
            <person name="Charron P."/>
            <person name="Farinelli L."/>
            <person name="Marton T."/>
            <person name="Kruger M."/>
            <person name="Pelin A."/>
            <person name="Brachmann A."/>
            <person name="Corradi N."/>
        </authorList>
    </citation>
    <scope>NUCLEOTIDE SEQUENCE [LARGE SCALE GENOMIC DNA]</scope>
    <source>
        <strain evidence="2 3">A1</strain>
    </source>
</reference>
<evidence type="ECO:0000313" key="1">
    <source>
        <dbReference type="EMBL" id="PKC14895.1"/>
    </source>
</evidence>
<accession>A0A2I1EK89</accession>
<name>A0A2I1EK89_9GLOM</name>
<dbReference type="AlphaFoldDB" id="A0A2I1EK89"/>